<dbReference type="GO" id="GO:0030672">
    <property type="term" value="C:synaptic vesicle membrane"/>
    <property type="evidence" value="ECO:0007669"/>
    <property type="project" value="TreeGrafter"/>
</dbReference>
<evidence type="ECO:0000256" key="2">
    <source>
        <dbReference type="ARBA" id="ARBA00010252"/>
    </source>
</evidence>
<dbReference type="PROSITE" id="PS51225">
    <property type="entry name" value="MARVEL"/>
    <property type="match status" value="1"/>
</dbReference>
<dbReference type="PANTHER" id="PTHR10838">
    <property type="entry name" value="SYNAPTOGYRIN"/>
    <property type="match status" value="1"/>
</dbReference>
<dbReference type="GO" id="GO:0031594">
    <property type="term" value="C:neuromuscular junction"/>
    <property type="evidence" value="ECO:0007669"/>
    <property type="project" value="TreeGrafter"/>
</dbReference>
<comment type="subcellular location">
    <subcellularLocation>
        <location evidence="1 6">Membrane</location>
        <topology evidence="1 6">Multi-pass membrane protein</topology>
    </subcellularLocation>
</comment>
<reference evidence="8" key="1">
    <citation type="submission" date="2020-11" db="EMBL/GenBank/DDBJ databases">
        <authorList>
            <person name="Tran Van P."/>
        </authorList>
    </citation>
    <scope>NUCLEOTIDE SEQUENCE</scope>
</reference>
<dbReference type="EMBL" id="CAJPVJ010014204">
    <property type="protein sequence ID" value="CAG2175228.1"/>
    <property type="molecule type" value="Genomic_DNA"/>
</dbReference>
<organism evidence="8">
    <name type="scientific">Oppiella nova</name>
    <dbReference type="NCBI Taxonomy" id="334625"/>
    <lineage>
        <taxon>Eukaryota</taxon>
        <taxon>Metazoa</taxon>
        <taxon>Ecdysozoa</taxon>
        <taxon>Arthropoda</taxon>
        <taxon>Chelicerata</taxon>
        <taxon>Arachnida</taxon>
        <taxon>Acari</taxon>
        <taxon>Acariformes</taxon>
        <taxon>Sarcoptiformes</taxon>
        <taxon>Oribatida</taxon>
        <taxon>Brachypylina</taxon>
        <taxon>Oppioidea</taxon>
        <taxon>Oppiidae</taxon>
        <taxon>Oppiella</taxon>
    </lineage>
</organism>
<dbReference type="Proteomes" id="UP000728032">
    <property type="component" value="Unassembled WGS sequence"/>
</dbReference>
<keyword evidence="3 6" id="KW-0812">Transmembrane</keyword>
<evidence type="ECO:0000313" key="8">
    <source>
        <dbReference type="EMBL" id="CAD7658042.1"/>
    </source>
</evidence>
<dbReference type="OrthoDB" id="10041611at2759"/>
<feature type="transmembrane region" description="Helical" evidence="6">
    <location>
        <begin position="28"/>
        <end position="50"/>
    </location>
</feature>
<dbReference type="InterPro" id="IPR016579">
    <property type="entry name" value="Synaptogyrin"/>
</dbReference>
<feature type="transmembrane region" description="Helical" evidence="6">
    <location>
        <begin position="70"/>
        <end position="92"/>
    </location>
</feature>
<evidence type="ECO:0000256" key="6">
    <source>
        <dbReference type="PIRNR" id="PIRNR011282"/>
    </source>
</evidence>
<sequence length="234" mass="25340">MNNMNAAFGAAKAGSAFDPIGYVMRPQVILRFICWLCSVIVFGCISANGWTKEGTVDKCLFNKDNNACRLGSGLGFIGFLASIAFLILEGLFQNLSSIKIRRRVVAFDLGFSGLWAVLYLICFAYLGIAWANSQKPPFGEGINSCRAAIAFSFFSIASWAGCAYFAHIRWNAGTDMTQFAAGYENEEVGGVPGAGYSAYTGATEEPQYQSNPFTNVPQDQMMDSSGINYAAPTY</sequence>
<feature type="transmembrane region" description="Helical" evidence="6">
    <location>
        <begin position="104"/>
        <end position="128"/>
    </location>
</feature>
<accession>A0A7R9QUD0</accession>
<evidence type="ECO:0000256" key="5">
    <source>
        <dbReference type="ARBA" id="ARBA00023136"/>
    </source>
</evidence>
<keyword evidence="9" id="KW-1185">Reference proteome</keyword>
<dbReference type="Pfam" id="PF01284">
    <property type="entry name" value="MARVEL"/>
    <property type="match status" value="1"/>
</dbReference>
<gene>
    <name evidence="8" type="ORF">ONB1V03_LOCUS14667</name>
</gene>
<dbReference type="EMBL" id="OC929029">
    <property type="protein sequence ID" value="CAD7658042.1"/>
    <property type="molecule type" value="Genomic_DNA"/>
</dbReference>
<comment type="similarity">
    <text evidence="2 6">Belongs to the synaptogyrin family.</text>
</comment>
<evidence type="ECO:0000256" key="4">
    <source>
        <dbReference type="ARBA" id="ARBA00022989"/>
    </source>
</evidence>
<evidence type="ECO:0000259" key="7">
    <source>
        <dbReference type="PROSITE" id="PS51225"/>
    </source>
</evidence>
<dbReference type="PANTHER" id="PTHR10838:SF20">
    <property type="entry name" value="SYNAPTOGYRIN"/>
    <property type="match status" value="1"/>
</dbReference>
<keyword evidence="5 6" id="KW-0472">Membrane</keyword>
<protein>
    <recommendedName>
        <fullName evidence="6">Synaptogyrin</fullName>
    </recommendedName>
</protein>
<dbReference type="PIRSF" id="PIRSF011282">
    <property type="entry name" value="Synaptogyrin"/>
    <property type="match status" value="1"/>
</dbReference>
<evidence type="ECO:0000256" key="1">
    <source>
        <dbReference type="ARBA" id="ARBA00004141"/>
    </source>
</evidence>
<keyword evidence="4 6" id="KW-1133">Transmembrane helix</keyword>
<name>A0A7R9QUD0_9ACAR</name>
<evidence type="ECO:0000256" key="3">
    <source>
        <dbReference type="ARBA" id="ARBA00022692"/>
    </source>
</evidence>
<evidence type="ECO:0000313" key="9">
    <source>
        <dbReference type="Proteomes" id="UP000728032"/>
    </source>
</evidence>
<dbReference type="InterPro" id="IPR008253">
    <property type="entry name" value="Marvel"/>
</dbReference>
<proteinExistence type="inferred from homology"/>
<dbReference type="AlphaFoldDB" id="A0A7R9QUD0"/>
<feature type="transmembrane region" description="Helical" evidence="6">
    <location>
        <begin position="148"/>
        <end position="166"/>
    </location>
</feature>
<feature type="domain" description="MARVEL" evidence="7">
    <location>
        <begin position="22"/>
        <end position="171"/>
    </location>
</feature>